<reference evidence="12" key="1">
    <citation type="journal article" date="2019" name="Int. J. Syst. Evol. Microbiol.">
        <title>The Global Catalogue of Microorganisms (GCM) 10K type strain sequencing project: providing services to taxonomists for standard genome sequencing and annotation.</title>
        <authorList>
            <consortium name="The Broad Institute Genomics Platform"/>
            <consortium name="The Broad Institute Genome Sequencing Center for Infectious Disease"/>
            <person name="Wu L."/>
            <person name="Ma J."/>
        </authorList>
    </citation>
    <scope>NUCLEOTIDE SEQUENCE [LARGE SCALE GENOMIC DNA]</scope>
    <source>
        <strain evidence="12">KCTC 23707</strain>
    </source>
</reference>
<evidence type="ECO:0000256" key="3">
    <source>
        <dbReference type="ARBA" id="ARBA00022490"/>
    </source>
</evidence>
<evidence type="ECO:0000256" key="8">
    <source>
        <dbReference type="ARBA" id="ARBA00026068"/>
    </source>
</evidence>
<dbReference type="PANTHER" id="PTHR34981">
    <property type="entry name" value="CELL DIVISION PROTEIN ZAPA"/>
    <property type="match status" value="1"/>
</dbReference>
<evidence type="ECO:0000256" key="9">
    <source>
        <dbReference type="ARBA" id="ARBA00033158"/>
    </source>
</evidence>
<dbReference type="SUPFAM" id="SSF102829">
    <property type="entry name" value="Cell division protein ZapA-like"/>
    <property type="match status" value="1"/>
</dbReference>
<keyword evidence="4 11" id="KW-0132">Cell division</keyword>
<keyword evidence="12" id="KW-1185">Reference proteome</keyword>
<proteinExistence type="predicted"/>
<sequence>MPQVTVTIGGRDYKMACGEGEEEHLLALGRLVDERHSGLKRSFGEVGDVRLSVMTAIMIADELDAAAKRHAELEAEIAALKAERADAGAAWDGRHADVANEIAAAAERLERLAEELSDGVRRE</sequence>
<comment type="function">
    <text evidence="7">Activator of cell division through the inhibition of FtsZ GTPase activity, therefore promoting FtsZ assembly into bundles of protofilaments necessary for the formation of the division Z ring. It is recruited early at mid-cell but it is not essential for cell division.</text>
</comment>
<dbReference type="Gene3D" id="3.30.160.880">
    <property type="entry name" value="Cell division protein ZapA protomer, N-terminal domain"/>
    <property type="match status" value="1"/>
</dbReference>
<dbReference type="Proteomes" id="UP001597308">
    <property type="component" value="Unassembled WGS sequence"/>
</dbReference>
<comment type="subunit">
    <text evidence="8">Homodimer. Interacts with FtsZ.</text>
</comment>
<dbReference type="Gene3D" id="1.10.287.1490">
    <property type="match status" value="1"/>
</dbReference>
<dbReference type="GO" id="GO:0051301">
    <property type="term" value="P:cell division"/>
    <property type="evidence" value="ECO:0007669"/>
    <property type="project" value="UniProtKB-KW"/>
</dbReference>
<dbReference type="EMBL" id="JBHUER010000010">
    <property type="protein sequence ID" value="MFD1704238.1"/>
    <property type="molecule type" value="Genomic_DNA"/>
</dbReference>
<evidence type="ECO:0000256" key="10">
    <source>
        <dbReference type="SAM" id="Coils"/>
    </source>
</evidence>
<organism evidence="11 12">
    <name type="scientific">Methylopila henanensis</name>
    <dbReference type="NCBI Taxonomy" id="873516"/>
    <lineage>
        <taxon>Bacteria</taxon>
        <taxon>Pseudomonadati</taxon>
        <taxon>Pseudomonadota</taxon>
        <taxon>Alphaproteobacteria</taxon>
        <taxon>Hyphomicrobiales</taxon>
        <taxon>Methylopilaceae</taxon>
        <taxon>Methylopila</taxon>
    </lineage>
</organism>
<evidence type="ECO:0000256" key="4">
    <source>
        <dbReference type="ARBA" id="ARBA00022618"/>
    </source>
</evidence>
<dbReference type="InterPro" id="IPR036192">
    <property type="entry name" value="Cell_div_ZapA-like_sf"/>
</dbReference>
<keyword evidence="3" id="KW-0963">Cytoplasm</keyword>
<evidence type="ECO:0000313" key="11">
    <source>
        <dbReference type="EMBL" id="MFD1704238.1"/>
    </source>
</evidence>
<accession>A0ABW4KA10</accession>
<protein>
    <recommendedName>
        <fullName evidence="2">Cell division protein ZapA</fullName>
    </recommendedName>
    <alternativeName>
        <fullName evidence="9">Z ring-associated protein ZapA</fullName>
    </alternativeName>
</protein>
<dbReference type="RefSeq" id="WP_378800307.1">
    <property type="nucleotide sequence ID" value="NZ_JBHUER010000010.1"/>
</dbReference>
<evidence type="ECO:0000256" key="2">
    <source>
        <dbReference type="ARBA" id="ARBA00015195"/>
    </source>
</evidence>
<feature type="coiled-coil region" evidence="10">
    <location>
        <begin position="63"/>
        <end position="122"/>
    </location>
</feature>
<dbReference type="PANTHER" id="PTHR34981:SF1">
    <property type="entry name" value="CELL DIVISION PROTEIN ZAPA"/>
    <property type="match status" value="1"/>
</dbReference>
<dbReference type="Pfam" id="PF05164">
    <property type="entry name" value="ZapA"/>
    <property type="match status" value="1"/>
</dbReference>
<evidence type="ECO:0000256" key="5">
    <source>
        <dbReference type="ARBA" id="ARBA00023210"/>
    </source>
</evidence>
<keyword evidence="5" id="KW-0717">Septation</keyword>
<dbReference type="InterPro" id="IPR007838">
    <property type="entry name" value="Cell_div_ZapA-like"/>
</dbReference>
<evidence type="ECO:0000256" key="7">
    <source>
        <dbReference type="ARBA" id="ARBA00024910"/>
    </source>
</evidence>
<name>A0ABW4KA10_9HYPH</name>
<evidence type="ECO:0000313" key="12">
    <source>
        <dbReference type="Proteomes" id="UP001597308"/>
    </source>
</evidence>
<keyword evidence="10" id="KW-0175">Coiled coil</keyword>
<comment type="caution">
    <text evidence="11">The sequence shown here is derived from an EMBL/GenBank/DDBJ whole genome shotgun (WGS) entry which is preliminary data.</text>
</comment>
<evidence type="ECO:0000256" key="1">
    <source>
        <dbReference type="ARBA" id="ARBA00004496"/>
    </source>
</evidence>
<gene>
    <name evidence="11" type="ORF">ACFSCV_14625</name>
</gene>
<dbReference type="InterPro" id="IPR042233">
    <property type="entry name" value="Cell_div_ZapA_N"/>
</dbReference>
<evidence type="ECO:0000256" key="6">
    <source>
        <dbReference type="ARBA" id="ARBA00023306"/>
    </source>
</evidence>
<comment type="subcellular location">
    <subcellularLocation>
        <location evidence="1">Cytoplasm</location>
    </subcellularLocation>
</comment>
<keyword evidence="6" id="KW-0131">Cell cycle</keyword>